<dbReference type="RefSeq" id="WP_184423850.1">
    <property type="nucleotide sequence ID" value="NZ_BAABLB010000049.1"/>
</dbReference>
<keyword evidence="2" id="KW-1185">Reference proteome</keyword>
<dbReference type="EMBL" id="JACHHU010000010">
    <property type="protein sequence ID" value="MBB6543039.1"/>
    <property type="molecule type" value="Genomic_DNA"/>
</dbReference>
<gene>
    <name evidence="1" type="ORF">HNQ55_001546</name>
</gene>
<reference evidence="1 2" key="1">
    <citation type="submission" date="2020-08" db="EMBL/GenBank/DDBJ databases">
        <title>Genomic Encyclopedia of Type Strains, Phase IV (KMG-IV): sequencing the most valuable type-strain genomes for metagenomic binning, comparative biology and taxonomic classification.</title>
        <authorList>
            <person name="Goeker M."/>
        </authorList>
    </citation>
    <scope>NUCLEOTIDE SEQUENCE [LARGE SCALE GENOMIC DNA]</scope>
    <source>
        <strain evidence="1 2">DSM 26287</strain>
    </source>
</reference>
<accession>A0A7X0NGI9</accession>
<proteinExistence type="predicted"/>
<organism evidence="1 2">
    <name type="scientific">Thalassotalea piscium</name>
    <dbReference type="NCBI Taxonomy" id="1230533"/>
    <lineage>
        <taxon>Bacteria</taxon>
        <taxon>Pseudomonadati</taxon>
        <taxon>Pseudomonadota</taxon>
        <taxon>Gammaproteobacteria</taxon>
        <taxon>Alteromonadales</taxon>
        <taxon>Colwelliaceae</taxon>
        <taxon>Thalassotalea</taxon>
    </lineage>
</organism>
<comment type="caution">
    <text evidence="1">The sequence shown here is derived from an EMBL/GenBank/DDBJ whole genome shotgun (WGS) entry which is preliminary data.</text>
</comment>
<protein>
    <submittedName>
        <fullName evidence="1">Uncharacterized protein</fullName>
    </submittedName>
</protein>
<evidence type="ECO:0000313" key="2">
    <source>
        <dbReference type="Proteomes" id="UP000537141"/>
    </source>
</evidence>
<dbReference type="Proteomes" id="UP000537141">
    <property type="component" value="Unassembled WGS sequence"/>
</dbReference>
<dbReference type="AlphaFoldDB" id="A0A7X0NGI9"/>
<evidence type="ECO:0000313" key="1">
    <source>
        <dbReference type="EMBL" id="MBB6543039.1"/>
    </source>
</evidence>
<name>A0A7X0NGI9_9GAMM</name>
<sequence>MTKTAEQYSSVTDYLKRYCPDYTKQAYVYDRQYSPYLNYSLMNMHTKACFDYVLKHINQKQLKEIISTNGLPTPLLIESNLSALMKKSALNPGNLVVIFDDLNLLNDWVINLLVQIEPSLFQRQTNVEPSVIISDKPTTKKFINFCLTPEESDFIEIFLLSQEIEYVRNDEMSLMTDPVINTVIYLYLFLNNSKHHLFLTNVVSQNIEGYHSSAYLLKLAQAMMDVAYGKPPEIEIPTSLKFITDLCKCYKKGVTFESLVTFLTVLVPEHGYENQERIETLKNFLLSGAFIDCSNFNTSQPLNLINSLTSPVINVSSTLISKNVPLEHLRLSGPRIRLINIR</sequence>